<dbReference type="GO" id="GO:0008923">
    <property type="term" value="F:lysine decarboxylase activity"/>
    <property type="evidence" value="ECO:0007669"/>
    <property type="project" value="UniProtKB-EC"/>
</dbReference>
<organism evidence="8 9">
    <name type="scientific">Salisediminibacterium beveridgei</name>
    <dbReference type="NCBI Taxonomy" id="632773"/>
    <lineage>
        <taxon>Bacteria</taxon>
        <taxon>Bacillati</taxon>
        <taxon>Bacillota</taxon>
        <taxon>Bacilli</taxon>
        <taxon>Bacillales</taxon>
        <taxon>Bacillaceae</taxon>
        <taxon>Salisediminibacterium</taxon>
    </lineage>
</organism>
<keyword evidence="5 8" id="KW-0456">Lyase</keyword>
<feature type="domain" description="Orn/Lys/Arg decarboxylase C-terminal" evidence="7">
    <location>
        <begin position="432"/>
        <end position="475"/>
    </location>
</feature>
<sequence>MIQLLHEVRYNEGQNPSDREESELKHNRRPLIEALQQHNQSSPTSFHVPGHKNGRLFQRGLETLRSAGEWDQTEIRGLDDLYDPRGPLKEAQELLSDLYGSRESIFLTGGSTAGNLIMLYLASLEGKKVLIQRNSHQSILHGLELFGLTGVYVEVDKEQVTGVPLGVSKETLTTALEDHPDTVMVIFTHPTYEGYAGPLKTLMDLVRARGMISAVDEAHGAHFMSPALPDHAISAGADIVVQSAHKMLPALTMGAWLHLGKTAPWHSEKVRRVSQMLQSSSPSYLIMASLDAARSTLACLDKHVITDQISEYQKLVRQLTEESAATVMPENLGEYRRDPYKLPIVSSEEMKAAVWKAQLEKRFAYPELQGARHVLLTMPLFEGNRETVFLQSHAVDIFGKMNETADPLPFRVSPTEEQWTWVSEETSFLHTTFRVAMEKAAGMTSAETITPYPPGIPVVRTGTRITQTHIENLLAAHRSGVAFQTGDRWIHEGVLVYRPTEGDDDQ</sequence>
<evidence type="ECO:0000256" key="5">
    <source>
        <dbReference type="ARBA" id="ARBA00023239"/>
    </source>
</evidence>
<dbReference type="EC" id="4.1.1.19" evidence="8"/>
<evidence type="ECO:0000313" key="8">
    <source>
        <dbReference type="EMBL" id="AOM84642.1"/>
    </source>
</evidence>
<evidence type="ECO:0000259" key="7">
    <source>
        <dbReference type="Pfam" id="PF03711"/>
    </source>
</evidence>
<evidence type="ECO:0000313" key="9">
    <source>
        <dbReference type="Proteomes" id="UP000094463"/>
    </source>
</evidence>
<dbReference type="EMBL" id="CP012502">
    <property type="protein sequence ID" value="AOM84642.1"/>
    <property type="molecule type" value="Genomic_DNA"/>
</dbReference>
<accession>A0A1D7R067</accession>
<keyword evidence="9" id="KW-1185">Reference proteome</keyword>
<dbReference type="GO" id="GO:0008792">
    <property type="term" value="F:arginine decarboxylase activity"/>
    <property type="evidence" value="ECO:0007669"/>
    <property type="project" value="UniProtKB-EC"/>
</dbReference>
<dbReference type="SUPFAM" id="SSF53383">
    <property type="entry name" value="PLP-dependent transferases"/>
    <property type="match status" value="1"/>
</dbReference>
<dbReference type="InterPro" id="IPR015424">
    <property type="entry name" value="PyrdxlP-dep_Trfase"/>
</dbReference>
<feature type="domain" description="Orn/Lys/Arg decarboxylases family 1 pyridoxal-P attachment site" evidence="6">
    <location>
        <begin position="30"/>
        <end position="322"/>
    </location>
</feature>
<dbReference type="InterPro" id="IPR052357">
    <property type="entry name" value="Orn_Lys_Arg_decarboxylase-I"/>
</dbReference>
<name>A0A1D7R067_9BACI</name>
<comment type="similarity">
    <text evidence="2">Belongs to the Orn/Lys/Arg decarboxylase class-I family.</text>
</comment>
<dbReference type="Proteomes" id="UP000094463">
    <property type="component" value="Chromosome"/>
</dbReference>
<keyword evidence="3" id="KW-0210">Decarboxylase</keyword>
<dbReference type="Pfam" id="PF03711">
    <property type="entry name" value="OKR_DC_1_C"/>
    <property type="match status" value="1"/>
</dbReference>
<evidence type="ECO:0000256" key="3">
    <source>
        <dbReference type="ARBA" id="ARBA00022793"/>
    </source>
</evidence>
<dbReference type="PANTHER" id="PTHR43277:SF3">
    <property type="entry name" value="DECARBOXYLASE, PUTATIVE-RELATED"/>
    <property type="match status" value="1"/>
</dbReference>
<dbReference type="PANTHER" id="PTHR43277">
    <property type="entry name" value="ARGININE DECARBOXYLASE"/>
    <property type="match status" value="1"/>
</dbReference>
<evidence type="ECO:0000256" key="1">
    <source>
        <dbReference type="ARBA" id="ARBA00001933"/>
    </source>
</evidence>
<evidence type="ECO:0000256" key="2">
    <source>
        <dbReference type="ARBA" id="ARBA00010671"/>
    </source>
</evidence>
<keyword evidence="4" id="KW-0663">Pyridoxal phosphate</keyword>
<dbReference type="Pfam" id="PF01276">
    <property type="entry name" value="OKR_DC_1"/>
    <property type="match status" value="1"/>
</dbReference>
<dbReference type="RefSeq" id="WP_069366502.1">
    <property type="nucleotide sequence ID" value="NZ_CP012502.1"/>
</dbReference>
<evidence type="ECO:0000259" key="6">
    <source>
        <dbReference type="Pfam" id="PF01276"/>
    </source>
</evidence>
<comment type="cofactor">
    <cofactor evidence="1">
        <name>pyridoxal 5'-phosphate</name>
        <dbReference type="ChEBI" id="CHEBI:597326"/>
    </cofactor>
</comment>
<dbReference type="InterPro" id="IPR000310">
    <property type="entry name" value="Orn/Lys/Arg_deCO2ase_major_dom"/>
</dbReference>
<gene>
    <name evidence="8" type="ORF">BBEV_3345</name>
</gene>
<proteinExistence type="inferred from homology"/>
<reference evidence="8 9" key="1">
    <citation type="submission" date="2015-08" db="EMBL/GenBank/DDBJ databases">
        <title>The complete genome sequence of Bacillus beveridgei MLTeJB.</title>
        <authorList>
            <person name="Hanson T.E."/>
            <person name="Mesa C."/>
            <person name="Basesman S.M."/>
            <person name="Oremland R.S."/>
        </authorList>
    </citation>
    <scope>NUCLEOTIDE SEQUENCE [LARGE SCALE GENOMIC DNA]</scope>
    <source>
        <strain evidence="8 9">MLTeJB</strain>
    </source>
</reference>
<dbReference type="AlphaFoldDB" id="A0A1D7R067"/>
<dbReference type="InterPro" id="IPR008286">
    <property type="entry name" value="Prn/Lys/Arg_de-COase_C"/>
</dbReference>
<dbReference type="KEGG" id="bbev:BBEV_3345"/>
<dbReference type="Gene3D" id="3.40.640.10">
    <property type="entry name" value="Type I PLP-dependent aspartate aminotransferase-like (Major domain)"/>
    <property type="match status" value="1"/>
</dbReference>
<evidence type="ECO:0000256" key="4">
    <source>
        <dbReference type="ARBA" id="ARBA00022898"/>
    </source>
</evidence>
<dbReference type="InterPro" id="IPR036633">
    <property type="entry name" value="Prn/Lys/Arg_de-COase_C_sf"/>
</dbReference>
<dbReference type="InterPro" id="IPR015421">
    <property type="entry name" value="PyrdxlP-dep_Trfase_major"/>
</dbReference>
<dbReference type="EC" id="4.1.1.18" evidence="8"/>
<dbReference type="STRING" id="632773.BBEV_3345"/>
<dbReference type="OrthoDB" id="9815233at2"/>
<protein>
    <submittedName>
        <fullName evidence="8">Arginine decarboxylase / Lysine decarboxylase</fullName>
        <ecNumber evidence="8">4.1.1.18</ecNumber>
        <ecNumber evidence="8">4.1.1.19</ecNumber>
    </submittedName>
</protein>
<dbReference type="Gene3D" id="3.90.105.10">
    <property type="entry name" value="Molybdopterin biosynthesis moea protein, domain 2"/>
    <property type="match status" value="1"/>
</dbReference>
<dbReference type="PATRIC" id="fig|632773.3.peg.3494"/>
<dbReference type="SUPFAM" id="SSF55904">
    <property type="entry name" value="Ornithine decarboxylase C-terminal domain"/>
    <property type="match status" value="1"/>
</dbReference>